<accession>F4BTW8</accession>
<proteinExistence type="predicted"/>
<dbReference type="InterPro" id="IPR012337">
    <property type="entry name" value="RNaseH-like_sf"/>
</dbReference>
<dbReference type="EMBL" id="CP002565">
    <property type="protein sequence ID" value="AEB69636.1"/>
    <property type="molecule type" value="Genomic_DNA"/>
</dbReference>
<dbReference type="Pfam" id="PF00665">
    <property type="entry name" value="rve"/>
    <property type="match status" value="1"/>
</dbReference>
<dbReference type="Proteomes" id="UP000007807">
    <property type="component" value="Chromosome"/>
</dbReference>
<dbReference type="Gene3D" id="3.30.420.10">
    <property type="entry name" value="Ribonuclease H-like superfamily/Ribonuclease H"/>
    <property type="match status" value="1"/>
</dbReference>
<keyword evidence="9" id="KW-1185">Reference proteome</keyword>
<dbReference type="KEGG" id="mcj:MCON_1824"/>
<reference evidence="2 9" key="1">
    <citation type="journal article" date="2011" name="J. Bacteriol.">
        <title>Complete genome sequence of Methanosaeta concilii, a specialist in aceticlastic methanogenesis.</title>
        <authorList>
            <person name="Barber R.D."/>
            <person name="Zhang L."/>
            <person name="Harnack M."/>
            <person name="Olson M.V."/>
            <person name="Kaul R."/>
            <person name="Ingram-Smith C."/>
            <person name="Smith K.S."/>
        </authorList>
    </citation>
    <scope>NUCLEOTIDE SEQUENCE [LARGE SCALE GENOMIC DNA]</scope>
    <source>
        <strain evidence="9">ATCC 5969 / DSM 3671 / JCM 10134 / NBRC 103675 / OCM 69 / GP-6</strain>
        <strain evidence="2">GP6</strain>
    </source>
</reference>
<dbReference type="PANTHER" id="PTHR46889">
    <property type="entry name" value="TRANSPOSASE INSF FOR INSERTION SEQUENCE IS3B-RELATED"/>
    <property type="match status" value="1"/>
</dbReference>
<protein>
    <submittedName>
        <fullName evidence="2">Transposase IS3 family protein, putative integrase</fullName>
    </submittedName>
</protein>
<dbReference type="GO" id="GO:0015074">
    <property type="term" value="P:DNA integration"/>
    <property type="evidence" value="ECO:0007669"/>
    <property type="project" value="InterPro"/>
</dbReference>
<dbReference type="KEGG" id="mcj:MCON_3389"/>
<dbReference type="InterPro" id="IPR025948">
    <property type="entry name" value="HTH-like_dom"/>
</dbReference>
<dbReference type="PROSITE" id="PS50994">
    <property type="entry name" value="INTEGRASE"/>
    <property type="match status" value="1"/>
</dbReference>
<dbReference type="KEGG" id="mcj:MCON_0982"/>
<dbReference type="GO" id="GO:0003676">
    <property type="term" value="F:nucleic acid binding"/>
    <property type="evidence" value="ECO:0007669"/>
    <property type="project" value="InterPro"/>
</dbReference>
<dbReference type="EMBL" id="CP002565">
    <property type="protein sequence ID" value="AEB67736.1"/>
    <property type="molecule type" value="Genomic_DNA"/>
</dbReference>
<evidence type="ECO:0000313" key="4">
    <source>
        <dbReference type="EMBL" id="AEB67740.1"/>
    </source>
</evidence>
<evidence type="ECO:0000313" key="7">
    <source>
        <dbReference type="EMBL" id="AEB69185.1"/>
    </source>
</evidence>
<dbReference type="HOGENOM" id="CLU_027402_4_2_2"/>
<sequence>MIIQEAQSDGLLLPISHSCLALDVSRSGYYEWLKRSEKFTAENSESSDLVNQIQEIALEFPYYGYRRITAELQNRGYAVNHKRVLRLMRQEKLLCYKKKFKPVTTDSTHGLPVYPNLLKGREITGLNQAWASDITYVQLQHEHIFLAVILDLYSRKCIGWELSRSIRSDLAMSALAKALKNRSKESLEGLIHHSDQGVQYASKDYVDCLKAHDIQISMSRKGNPYDNAFAESFIKTLKVEEVYLNEYETFEDAFRNICNFIENVYNHKRLHSALNYRSPVQFEVEVALNTIA</sequence>
<name>F4BTW8_METSG</name>
<dbReference type="EMBL" id="CP002565">
    <property type="protein sequence ID" value="AEB67001.1"/>
    <property type="molecule type" value="Genomic_DNA"/>
</dbReference>
<dbReference type="KEGG" id="mcj:MCON_0088"/>
<dbReference type="NCBIfam" id="NF033516">
    <property type="entry name" value="transpos_IS3"/>
    <property type="match status" value="1"/>
</dbReference>
<dbReference type="EMBL" id="CP002565">
    <property type="protein sequence ID" value="AEB68765.1"/>
    <property type="molecule type" value="Genomic_DNA"/>
</dbReference>
<dbReference type="PANTHER" id="PTHR46889:SF7">
    <property type="entry name" value="TRANSPOSASE FOR INSERTION SEQUENCE ELEMENT IS904"/>
    <property type="match status" value="1"/>
</dbReference>
<evidence type="ECO:0000313" key="8">
    <source>
        <dbReference type="EMBL" id="AEB69636.1"/>
    </source>
</evidence>
<dbReference type="Pfam" id="PF13276">
    <property type="entry name" value="HTH_21"/>
    <property type="match status" value="1"/>
</dbReference>
<dbReference type="STRING" id="990316.MCON_0088"/>
<evidence type="ECO:0000313" key="9">
    <source>
        <dbReference type="Proteomes" id="UP000007807"/>
    </source>
</evidence>
<dbReference type="KEGG" id="mcj:MCON_2268"/>
<dbReference type="EMBL" id="CP002565">
    <property type="protein sequence ID" value="AEB67740.1"/>
    <property type="molecule type" value="Genomic_DNA"/>
</dbReference>
<dbReference type="Pfam" id="PF13333">
    <property type="entry name" value="rve_2"/>
    <property type="match status" value="1"/>
</dbReference>
<dbReference type="SUPFAM" id="SSF53098">
    <property type="entry name" value="Ribonuclease H-like"/>
    <property type="match status" value="1"/>
</dbReference>
<evidence type="ECO:0000313" key="5">
    <source>
        <dbReference type="EMBL" id="AEB68422.1"/>
    </source>
</evidence>
<dbReference type="KEGG" id="mcj:MCON_0986"/>
<evidence type="ECO:0000313" key="2">
    <source>
        <dbReference type="EMBL" id="AEB67001.1"/>
    </source>
</evidence>
<dbReference type="InterPro" id="IPR036397">
    <property type="entry name" value="RNaseH_sf"/>
</dbReference>
<dbReference type="EMBL" id="CP002565">
    <property type="protein sequence ID" value="AEB68422.1"/>
    <property type="molecule type" value="Genomic_DNA"/>
</dbReference>
<dbReference type="InterPro" id="IPR048020">
    <property type="entry name" value="Transpos_IS3"/>
</dbReference>
<evidence type="ECO:0000259" key="1">
    <source>
        <dbReference type="PROSITE" id="PS50994"/>
    </source>
</evidence>
<dbReference type="EMBL" id="CP002565">
    <property type="protein sequence ID" value="AEB69185.1"/>
    <property type="molecule type" value="Genomic_DNA"/>
</dbReference>
<organism evidence="2 9">
    <name type="scientific">Methanothrix soehngenii (strain ATCC 5969 / DSM 3671 / JCM 10134 / NBRC 103675 / OCM 69 / GP-6)</name>
    <name type="common">Methanosaeta concilii</name>
    <dbReference type="NCBI Taxonomy" id="990316"/>
    <lineage>
        <taxon>Archaea</taxon>
        <taxon>Methanobacteriati</taxon>
        <taxon>Methanobacteriota</taxon>
        <taxon>Stenosarchaea group</taxon>
        <taxon>Methanomicrobia</taxon>
        <taxon>Methanotrichales</taxon>
        <taxon>Methanotrichaceae</taxon>
        <taxon>Methanothrix</taxon>
    </lineage>
</organism>
<dbReference type="KEGG" id="mcj:MCON_2804"/>
<dbReference type="InterPro" id="IPR050900">
    <property type="entry name" value="Transposase_IS3/IS150/IS904"/>
</dbReference>
<gene>
    <name evidence="2" type="ordered locus">MCON_0088</name>
    <name evidence="3" type="ordered locus">MCON_0982</name>
    <name evidence="4" type="ordered locus">MCON_0986</name>
    <name evidence="5" type="ordered locus">MCON_1824</name>
    <name evidence="6" type="ordered locus">MCON_2268</name>
    <name evidence="7" type="ordered locus">MCON_2804</name>
    <name evidence="8" type="ordered locus">MCON_3389</name>
</gene>
<dbReference type="InParanoid" id="F4BTW8"/>
<dbReference type="AlphaFoldDB" id="F4BTW8"/>
<dbReference type="InterPro" id="IPR001584">
    <property type="entry name" value="Integrase_cat-core"/>
</dbReference>
<evidence type="ECO:0000313" key="3">
    <source>
        <dbReference type="EMBL" id="AEB67736.1"/>
    </source>
</evidence>
<feature type="domain" description="Integrase catalytic" evidence="1">
    <location>
        <begin position="111"/>
        <end position="287"/>
    </location>
</feature>
<evidence type="ECO:0000313" key="6">
    <source>
        <dbReference type="EMBL" id="AEB68765.1"/>
    </source>
</evidence>